<dbReference type="EMBL" id="FNFM01000003">
    <property type="protein sequence ID" value="SDJ97342.1"/>
    <property type="molecule type" value="Genomic_DNA"/>
</dbReference>
<feature type="domain" description="MbtH-like" evidence="1">
    <location>
        <begin position="3"/>
        <end position="53"/>
    </location>
</feature>
<evidence type="ECO:0000313" key="3">
    <source>
        <dbReference type="Proteomes" id="UP000199213"/>
    </source>
</evidence>
<sequence>MTNPFDDPDTNYTVLANEEGEHSLWPASLPVPPRWMTVHGPSTREDCLSRVNELWHGLRPRVGRRAQSD</sequence>
<dbReference type="Gene3D" id="3.90.820.10">
    <property type="entry name" value="Structural Genomics, Unknown Function 30-nov-00 1gh9 Mol_id"/>
    <property type="match status" value="1"/>
</dbReference>
<dbReference type="InterPro" id="IPR038020">
    <property type="entry name" value="MbtH-like_sf"/>
</dbReference>
<dbReference type="InterPro" id="IPR005153">
    <property type="entry name" value="MbtH-like_dom"/>
</dbReference>
<protein>
    <submittedName>
        <fullName evidence="2">MbtH protein</fullName>
    </submittedName>
</protein>
<gene>
    <name evidence="2" type="ORF">SAMN04487820_103230</name>
</gene>
<accession>A0A1G8Y3E0</accession>
<dbReference type="PANTHER" id="PTHR38444">
    <property type="entry name" value="ENTEROBACTIN BIOSYNTHESIS PROTEIN YBDZ"/>
    <property type="match status" value="1"/>
</dbReference>
<name>A0A1G8Y3E0_ACTMZ</name>
<evidence type="ECO:0000259" key="1">
    <source>
        <dbReference type="SMART" id="SM00923"/>
    </source>
</evidence>
<dbReference type="AlphaFoldDB" id="A0A1G8Y3E0"/>
<dbReference type="OrthoDB" id="7584480at2"/>
<dbReference type="InterPro" id="IPR037407">
    <property type="entry name" value="MLP_fam"/>
</dbReference>
<evidence type="ECO:0000313" key="2">
    <source>
        <dbReference type="EMBL" id="SDJ97342.1"/>
    </source>
</evidence>
<dbReference type="RefSeq" id="WP_092627032.1">
    <property type="nucleotide sequence ID" value="NZ_FNFM01000003.1"/>
</dbReference>
<dbReference type="GO" id="GO:0019290">
    <property type="term" value="P:siderophore biosynthetic process"/>
    <property type="evidence" value="ECO:0007669"/>
    <property type="project" value="TreeGrafter"/>
</dbReference>
<keyword evidence="3" id="KW-1185">Reference proteome</keyword>
<dbReference type="GO" id="GO:0005829">
    <property type="term" value="C:cytosol"/>
    <property type="evidence" value="ECO:0007669"/>
    <property type="project" value="TreeGrafter"/>
</dbReference>
<dbReference type="SMART" id="SM00923">
    <property type="entry name" value="MbtH"/>
    <property type="match status" value="1"/>
</dbReference>
<organism evidence="2 3">
    <name type="scientific">Actinopolyspora mzabensis</name>
    <dbReference type="NCBI Taxonomy" id="995066"/>
    <lineage>
        <taxon>Bacteria</taxon>
        <taxon>Bacillati</taxon>
        <taxon>Actinomycetota</taxon>
        <taxon>Actinomycetes</taxon>
        <taxon>Actinopolysporales</taxon>
        <taxon>Actinopolysporaceae</taxon>
        <taxon>Actinopolyspora</taxon>
    </lineage>
</organism>
<dbReference type="Proteomes" id="UP000199213">
    <property type="component" value="Unassembled WGS sequence"/>
</dbReference>
<proteinExistence type="predicted"/>
<dbReference type="PANTHER" id="PTHR38444:SF1">
    <property type="entry name" value="ENTEROBACTIN BIOSYNTHESIS PROTEIN YBDZ"/>
    <property type="match status" value="1"/>
</dbReference>
<dbReference type="SUPFAM" id="SSF160582">
    <property type="entry name" value="MbtH-like"/>
    <property type="match status" value="1"/>
</dbReference>
<dbReference type="Pfam" id="PF03621">
    <property type="entry name" value="MbtH"/>
    <property type="match status" value="1"/>
</dbReference>
<reference evidence="3" key="1">
    <citation type="submission" date="2016-10" db="EMBL/GenBank/DDBJ databases">
        <authorList>
            <person name="Varghese N."/>
            <person name="Submissions S."/>
        </authorList>
    </citation>
    <scope>NUCLEOTIDE SEQUENCE [LARGE SCALE GENOMIC DNA]</scope>
    <source>
        <strain evidence="3">DSM 45460</strain>
    </source>
</reference>